<name>A0A2U1KCF7_ARTAN</name>
<gene>
    <name evidence="1" type="ORF">CTI12_AA619420</name>
</gene>
<protein>
    <submittedName>
        <fullName evidence="1">Uncharacterized protein</fullName>
    </submittedName>
</protein>
<dbReference type="Proteomes" id="UP000245207">
    <property type="component" value="Unassembled WGS sequence"/>
</dbReference>
<accession>A0A2U1KCF7</accession>
<evidence type="ECO:0000313" key="2">
    <source>
        <dbReference type="Proteomes" id="UP000245207"/>
    </source>
</evidence>
<evidence type="ECO:0000313" key="1">
    <source>
        <dbReference type="EMBL" id="PWA34408.1"/>
    </source>
</evidence>
<reference evidence="1 2" key="1">
    <citation type="journal article" date="2018" name="Mol. Plant">
        <title>The genome of Artemisia annua provides insight into the evolution of Asteraceae family and artemisinin biosynthesis.</title>
        <authorList>
            <person name="Shen Q."/>
            <person name="Zhang L."/>
            <person name="Liao Z."/>
            <person name="Wang S."/>
            <person name="Yan T."/>
            <person name="Shi P."/>
            <person name="Liu M."/>
            <person name="Fu X."/>
            <person name="Pan Q."/>
            <person name="Wang Y."/>
            <person name="Lv Z."/>
            <person name="Lu X."/>
            <person name="Zhang F."/>
            <person name="Jiang W."/>
            <person name="Ma Y."/>
            <person name="Chen M."/>
            <person name="Hao X."/>
            <person name="Li L."/>
            <person name="Tang Y."/>
            <person name="Lv G."/>
            <person name="Zhou Y."/>
            <person name="Sun X."/>
            <person name="Brodelius P.E."/>
            <person name="Rose J.K.C."/>
            <person name="Tang K."/>
        </authorList>
    </citation>
    <scope>NUCLEOTIDE SEQUENCE [LARGE SCALE GENOMIC DNA]</scope>
    <source>
        <strain evidence="2">cv. Huhao1</strain>
        <tissue evidence="1">Leaf</tissue>
    </source>
</reference>
<dbReference type="AlphaFoldDB" id="A0A2U1KCF7"/>
<keyword evidence="2" id="KW-1185">Reference proteome</keyword>
<comment type="caution">
    <text evidence="1">The sequence shown here is derived from an EMBL/GenBank/DDBJ whole genome shotgun (WGS) entry which is preliminary data.</text>
</comment>
<organism evidence="1 2">
    <name type="scientific">Artemisia annua</name>
    <name type="common">Sweet wormwood</name>
    <dbReference type="NCBI Taxonomy" id="35608"/>
    <lineage>
        <taxon>Eukaryota</taxon>
        <taxon>Viridiplantae</taxon>
        <taxon>Streptophyta</taxon>
        <taxon>Embryophyta</taxon>
        <taxon>Tracheophyta</taxon>
        <taxon>Spermatophyta</taxon>
        <taxon>Magnoliopsida</taxon>
        <taxon>eudicotyledons</taxon>
        <taxon>Gunneridae</taxon>
        <taxon>Pentapetalae</taxon>
        <taxon>asterids</taxon>
        <taxon>campanulids</taxon>
        <taxon>Asterales</taxon>
        <taxon>Asteraceae</taxon>
        <taxon>Asteroideae</taxon>
        <taxon>Anthemideae</taxon>
        <taxon>Artemisiinae</taxon>
        <taxon>Artemisia</taxon>
    </lineage>
</organism>
<dbReference type="OrthoDB" id="1831354at2759"/>
<sequence length="265" mass="30290">MPDFLVVTYDPVSAGKVFQHTEEKETTHEQVNVPPTVPVMTEPTIYYQPTTTVPISFTIPPSASPPTVTHSVQVSPKHRTYLVRPTSTDPGIRTENRRRRRTYKRVNSRNWSFLLPIIRYWRSQEGNPSKRELGESSASLPKILPVTGEPIHHTIPLLATRIARHEDRFNDIVNMAVESKVEQMKTEFSESLEFIAALCSANVAIRDVLTSFDHELEQICAHNSSLRRAIRESHAREQTRDQIIETLTTKITELQRRMDEVSGKP</sequence>
<dbReference type="EMBL" id="PKPP01022715">
    <property type="protein sequence ID" value="PWA34408.1"/>
    <property type="molecule type" value="Genomic_DNA"/>
</dbReference>
<proteinExistence type="predicted"/>